<evidence type="ECO:0000313" key="2">
    <source>
        <dbReference type="EMBL" id="CAP63910.1"/>
    </source>
</evidence>
<feature type="chain" id="PRO_5002775242" evidence="1">
    <location>
        <begin position="32"/>
        <end position="55"/>
    </location>
</feature>
<reference evidence="2 3" key="1">
    <citation type="journal article" date="2008" name="Genome Res.">
        <title>Genome sequence of the beta-rhizobium Cupriavidus taiwanensis and comparative genomics of rhizobia.</title>
        <authorList>
            <person name="Amadou C."/>
            <person name="Pascal G."/>
            <person name="Mangenot S."/>
            <person name="Glew M."/>
            <person name="Bontemps C."/>
            <person name="Capela D."/>
            <person name="Carrere S."/>
            <person name="Cruveiller S."/>
            <person name="Dossat C."/>
            <person name="Lajus A."/>
            <person name="Marchetti M."/>
            <person name="Poinsot V."/>
            <person name="Rouy Z."/>
            <person name="Servin B."/>
            <person name="Saad M."/>
            <person name="Schenowitz C."/>
            <person name="Barbe V."/>
            <person name="Batut J."/>
            <person name="Medigue C."/>
            <person name="Masson-Boivin C."/>
        </authorList>
    </citation>
    <scope>NUCLEOTIDE SEQUENCE [LARGE SCALE GENOMIC DNA]</scope>
    <source>
        <strain evidence="3">DSM 17343 / BCRC 17206 / CCUG 44338 / CIP 107171 / LMG 19424 / R1</strain>
    </source>
</reference>
<protein>
    <submittedName>
        <fullName evidence="2">Integral membrane protein</fullName>
    </submittedName>
</protein>
<proteinExistence type="predicted"/>
<dbReference type="KEGG" id="cti:pRALTA_0232"/>
<gene>
    <name evidence="2" type="ordered locus">pRALTA_0232</name>
</gene>
<evidence type="ECO:0000313" key="3">
    <source>
        <dbReference type="Proteomes" id="UP000001692"/>
    </source>
</evidence>
<evidence type="ECO:0000256" key="1">
    <source>
        <dbReference type="SAM" id="SignalP"/>
    </source>
</evidence>
<accession>B2AK83</accession>
<feature type="signal peptide" evidence="1">
    <location>
        <begin position="1"/>
        <end position="31"/>
    </location>
</feature>
<organism evidence="2 3">
    <name type="scientific">Cupriavidus taiwanensis (strain DSM 17343 / BCRC 17206 / CCUG 44338 / CIP 107171 / LMG 19424 / R1)</name>
    <name type="common">Ralstonia taiwanensis (strain LMG 19424)</name>
    <dbReference type="NCBI Taxonomy" id="977880"/>
    <lineage>
        <taxon>Bacteria</taxon>
        <taxon>Pseudomonadati</taxon>
        <taxon>Pseudomonadota</taxon>
        <taxon>Betaproteobacteria</taxon>
        <taxon>Burkholderiales</taxon>
        <taxon>Burkholderiaceae</taxon>
        <taxon>Cupriavidus</taxon>
    </lineage>
</organism>
<name>B2AK83_CUPTR</name>
<keyword evidence="3" id="KW-1185">Reference proteome</keyword>
<keyword evidence="2" id="KW-0614">Plasmid</keyword>
<dbReference type="AlphaFoldDB" id="B2AK83"/>
<geneLocation type="plasmid" evidence="2 3">
    <name>pRALTA</name>
</geneLocation>
<dbReference type="HOGENOM" id="CLU_3024519_0_0_4"/>
<dbReference type="Proteomes" id="UP000001692">
    <property type="component" value="Plasmid pRALTA"/>
</dbReference>
<dbReference type="EMBL" id="CU633751">
    <property type="protein sequence ID" value="CAP63910.1"/>
    <property type="molecule type" value="Genomic_DNA"/>
</dbReference>
<sequence length="55" mass="6055">MESAMRKRIKKLGVVGLMTATVLFGAMPAFAAEMEGWSDNCLFLEIGKGDFRICL</sequence>
<keyword evidence="1" id="KW-0732">Signal</keyword>